<dbReference type="SUPFAM" id="SSF53850">
    <property type="entry name" value="Periplasmic binding protein-like II"/>
    <property type="match status" value="1"/>
</dbReference>
<dbReference type="RefSeq" id="WP_179583766.1">
    <property type="nucleotide sequence ID" value="NZ_JACBYR010000001.1"/>
</dbReference>
<dbReference type="Proteomes" id="UP000542125">
    <property type="component" value="Unassembled WGS sequence"/>
</dbReference>
<name>A0A7Y9IRF7_9BURK</name>
<organism evidence="4 5">
    <name type="scientific">Pigmentiphaga litoralis</name>
    <dbReference type="NCBI Taxonomy" id="516702"/>
    <lineage>
        <taxon>Bacteria</taxon>
        <taxon>Pseudomonadati</taxon>
        <taxon>Pseudomonadota</taxon>
        <taxon>Betaproteobacteria</taxon>
        <taxon>Burkholderiales</taxon>
        <taxon>Alcaligenaceae</taxon>
        <taxon>Pigmentiphaga</taxon>
    </lineage>
</organism>
<comment type="caution">
    <text evidence="4">The sequence shown here is derived from an EMBL/GenBank/DDBJ whole genome shotgun (WGS) entry which is preliminary data.</text>
</comment>
<dbReference type="PANTHER" id="PTHR30024:SF47">
    <property type="entry name" value="TAURINE-BINDING PERIPLASMIC PROTEIN"/>
    <property type="match status" value="1"/>
</dbReference>
<evidence type="ECO:0000313" key="5">
    <source>
        <dbReference type="Proteomes" id="UP000542125"/>
    </source>
</evidence>
<dbReference type="Pfam" id="PF13379">
    <property type="entry name" value="NMT1_2"/>
    <property type="match status" value="1"/>
</dbReference>
<accession>A0A7Y9IRF7</accession>
<evidence type="ECO:0000256" key="1">
    <source>
        <dbReference type="ARBA" id="ARBA00004418"/>
    </source>
</evidence>
<dbReference type="EMBL" id="JACBYR010000001">
    <property type="protein sequence ID" value="NYE81624.1"/>
    <property type="molecule type" value="Genomic_DNA"/>
</dbReference>
<dbReference type="PANTHER" id="PTHR30024">
    <property type="entry name" value="ALIPHATIC SULFONATES-BINDING PROTEIN-RELATED"/>
    <property type="match status" value="1"/>
</dbReference>
<proteinExistence type="inferred from homology"/>
<dbReference type="GO" id="GO:0042597">
    <property type="term" value="C:periplasmic space"/>
    <property type="evidence" value="ECO:0007669"/>
    <property type="project" value="UniProtKB-SubCell"/>
</dbReference>
<reference evidence="4 5" key="1">
    <citation type="submission" date="2020-07" db="EMBL/GenBank/DDBJ databases">
        <title>Genomic Encyclopedia of Type Strains, Phase IV (KMG-V): Genome sequencing to study the core and pangenomes of soil and plant-associated prokaryotes.</title>
        <authorList>
            <person name="Whitman W."/>
        </authorList>
    </citation>
    <scope>NUCLEOTIDE SEQUENCE [LARGE SCALE GENOMIC DNA]</scope>
    <source>
        <strain evidence="4 5">SAS40</strain>
    </source>
</reference>
<comment type="similarity">
    <text evidence="2">Belongs to the bacterial solute-binding protein SsuA/TauA family.</text>
</comment>
<dbReference type="AlphaFoldDB" id="A0A7Y9IRF7"/>
<dbReference type="Gene3D" id="3.40.190.10">
    <property type="entry name" value="Periplasmic binding protein-like II"/>
    <property type="match status" value="2"/>
</dbReference>
<gene>
    <name evidence="4" type="ORF">FHW18_000895</name>
</gene>
<sequence>MAPVHAQTAAAPVRIGTGIDAAYTPWYLANSQKGFDKAGLKVNFKKFANGGEALDGSLAGMIDMSGAAEPSVLVRMAHGDVRALAVFGQSANFIKLAVRPGITDARQIKKYGVIAGSVSDYATVKLLEKNGIDPASVQIIKSGPPELPALLTSGAIDAFFSPEPWPSLAVKQGAKILMNSGDVGYTFTLWVTAAGPWFDTHQDDARRVVASLAQACREIRADPAKGAAAAQAETKAPPAMTLSFLSEVDCTVRDFTDQDMASYDQIADFLAKAKITPTRVDFRKSMVRGFYKE</sequence>
<evidence type="ECO:0000313" key="4">
    <source>
        <dbReference type="EMBL" id="NYE81624.1"/>
    </source>
</evidence>
<protein>
    <submittedName>
        <fullName evidence="4">NitT/TauT family transport system substrate-binding protein</fullName>
    </submittedName>
</protein>
<keyword evidence="5" id="KW-1185">Reference proteome</keyword>
<evidence type="ECO:0000256" key="3">
    <source>
        <dbReference type="ARBA" id="ARBA00022729"/>
    </source>
</evidence>
<evidence type="ECO:0000256" key="2">
    <source>
        <dbReference type="ARBA" id="ARBA00010742"/>
    </source>
</evidence>
<comment type="subcellular location">
    <subcellularLocation>
        <location evidence="1">Periplasm</location>
    </subcellularLocation>
</comment>
<keyword evidence="3" id="KW-0732">Signal</keyword>